<protein>
    <submittedName>
        <fullName evidence="10">Uncharacterized protein</fullName>
    </submittedName>
</protein>
<dbReference type="SMART" id="SM00382">
    <property type="entry name" value="AAA"/>
    <property type="match status" value="1"/>
</dbReference>
<dbReference type="PANTHER" id="PTHR24221:SF503">
    <property type="entry name" value="MITOCHONDRIAL POTASSIUM CHANNEL ATP-BINDING SUBUNIT"/>
    <property type="match status" value="1"/>
</dbReference>
<dbReference type="InterPro" id="IPR003439">
    <property type="entry name" value="ABC_transporter-like_ATP-bd"/>
</dbReference>
<evidence type="ECO:0000256" key="6">
    <source>
        <dbReference type="ARBA" id="ARBA00023136"/>
    </source>
</evidence>
<evidence type="ECO:0000256" key="3">
    <source>
        <dbReference type="ARBA" id="ARBA00022741"/>
    </source>
</evidence>
<dbReference type="SUPFAM" id="SSF90123">
    <property type="entry name" value="ABC transporter transmembrane region"/>
    <property type="match status" value="1"/>
</dbReference>
<dbReference type="EMBL" id="AZEA01000022">
    <property type="protein sequence ID" value="KRK87333.1"/>
    <property type="molecule type" value="Genomic_DNA"/>
</dbReference>
<dbReference type="InterPro" id="IPR003593">
    <property type="entry name" value="AAA+_ATPase"/>
</dbReference>
<dbReference type="CDD" id="cd03228">
    <property type="entry name" value="ABCC_MRP_Like"/>
    <property type="match status" value="1"/>
</dbReference>
<sequence length="533" mass="59429">MKSTKLFSYIALKDYPFLIIAKVYINGFNVFVSVMLQYGVAAALAQKLTILYQILGVLTIASLIYAGVYYTYSMYSERLRKRVIESVSQELLASSLREIDLNQDNGTMVNLVNQDADNIANYFMMGVMPAIDFVMIIGGGLIYTFYNSWIYGLVYLFIGGGLYAIAHHFYVQDVRYRRAYQLSDDQQKNFLPDVYHNLSIIRIFNASKWLTSVNNRLFDSKRTLLRQDVGATASSNGVVRGGIYVMEVVSLFVGLLLVNAHQIHFDVMLGIWNAGIGSIFDPFLTLPIVLAFMARQKVSLGRVANHLSAHPNPGQPLPSAEEPVKSIEGQEITYQYPKNNHPTLMNLSFTIKPGKITFLIGRNGAGKTTLLHILLGVLTVNSGSLMVRTNAGHNLSSLADHAAFVPQAGQMFNTTIADNLKLGKSVTNQELTQALIQVQMFDAVNSLPKKLESVVGEDTNFSKGQIRRLAIARALLTHRQYLILDEPFSDIDESNQKSLIQLFRKIAHNHGIIIVSHTFDLIEPNDHVIKVGD</sequence>
<dbReference type="GO" id="GO:0016887">
    <property type="term" value="F:ATP hydrolysis activity"/>
    <property type="evidence" value="ECO:0007669"/>
    <property type="project" value="InterPro"/>
</dbReference>
<dbReference type="GO" id="GO:0005886">
    <property type="term" value="C:plasma membrane"/>
    <property type="evidence" value="ECO:0007669"/>
    <property type="project" value="UniProtKB-SubCell"/>
</dbReference>
<dbReference type="Gene3D" id="3.40.50.300">
    <property type="entry name" value="P-loop containing nucleotide triphosphate hydrolases"/>
    <property type="match status" value="1"/>
</dbReference>
<gene>
    <name evidence="10" type="ORF">FD17_GL001304</name>
</gene>
<feature type="transmembrane region" description="Helical" evidence="7">
    <location>
        <begin position="50"/>
        <end position="72"/>
    </location>
</feature>
<evidence type="ECO:0000256" key="1">
    <source>
        <dbReference type="ARBA" id="ARBA00004651"/>
    </source>
</evidence>
<feature type="transmembrane region" description="Helical" evidence="7">
    <location>
        <begin position="122"/>
        <end position="143"/>
    </location>
</feature>
<evidence type="ECO:0000256" key="4">
    <source>
        <dbReference type="ARBA" id="ARBA00022840"/>
    </source>
</evidence>
<dbReference type="GO" id="GO:0140359">
    <property type="term" value="F:ABC-type transporter activity"/>
    <property type="evidence" value="ECO:0007669"/>
    <property type="project" value="InterPro"/>
</dbReference>
<evidence type="ECO:0000259" key="9">
    <source>
        <dbReference type="PROSITE" id="PS50929"/>
    </source>
</evidence>
<dbReference type="PATRIC" id="fig|1423808.3.peg.1315"/>
<dbReference type="Gene3D" id="1.20.1560.10">
    <property type="entry name" value="ABC transporter type 1, transmembrane domain"/>
    <property type="match status" value="1"/>
</dbReference>
<dbReference type="AlphaFoldDB" id="A0A0R1KVE4"/>
<evidence type="ECO:0000259" key="8">
    <source>
        <dbReference type="PROSITE" id="PS50893"/>
    </source>
</evidence>
<dbReference type="InterPro" id="IPR027417">
    <property type="entry name" value="P-loop_NTPase"/>
</dbReference>
<dbReference type="InterPro" id="IPR011527">
    <property type="entry name" value="ABC1_TM_dom"/>
</dbReference>
<comment type="caution">
    <text evidence="10">The sequence shown here is derived from an EMBL/GenBank/DDBJ whole genome shotgun (WGS) entry which is preliminary data.</text>
</comment>
<evidence type="ECO:0000256" key="2">
    <source>
        <dbReference type="ARBA" id="ARBA00022692"/>
    </source>
</evidence>
<dbReference type="PROSITE" id="PS50893">
    <property type="entry name" value="ABC_TRANSPORTER_2"/>
    <property type="match status" value="1"/>
</dbReference>
<feature type="transmembrane region" description="Helical" evidence="7">
    <location>
        <begin position="149"/>
        <end position="171"/>
    </location>
</feature>
<evidence type="ECO:0000256" key="5">
    <source>
        <dbReference type="ARBA" id="ARBA00022989"/>
    </source>
</evidence>
<organism evidence="10 11">
    <name type="scientific">Lentilactobacillus sunkii DSM 19904</name>
    <dbReference type="NCBI Taxonomy" id="1423808"/>
    <lineage>
        <taxon>Bacteria</taxon>
        <taxon>Bacillati</taxon>
        <taxon>Bacillota</taxon>
        <taxon>Bacilli</taxon>
        <taxon>Lactobacillales</taxon>
        <taxon>Lactobacillaceae</taxon>
        <taxon>Lentilactobacillus</taxon>
    </lineage>
</organism>
<dbReference type="GO" id="GO:0005524">
    <property type="term" value="F:ATP binding"/>
    <property type="evidence" value="ECO:0007669"/>
    <property type="project" value="UniProtKB-KW"/>
</dbReference>
<keyword evidence="3" id="KW-0547">Nucleotide-binding</keyword>
<dbReference type="PANTHER" id="PTHR24221">
    <property type="entry name" value="ATP-BINDING CASSETTE SUB-FAMILY B"/>
    <property type="match status" value="1"/>
</dbReference>
<keyword evidence="6 7" id="KW-0472">Membrane</keyword>
<dbReference type="InterPro" id="IPR017871">
    <property type="entry name" value="ABC_transporter-like_CS"/>
</dbReference>
<dbReference type="PROSITE" id="PS00211">
    <property type="entry name" value="ABC_TRANSPORTER_1"/>
    <property type="match status" value="1"/>
</dbReference>
<keyword evidence="4" id="KW-0067">ATP-binding</keyword>
<dbReference type="Pfam" id="PF00005">
    <property type="entry name" value="ABC_tran"/>
    <property type="match status" value="1"/>
</dbReference>
<evidence type="ECO:0000313" key="11">
    <source>
        <dbReference type="Proteomes" id="UP000051581"/>
    </source>
</evidence>
<dbReference type="Proteomes" id="UP000051581">
    <property type="component" value="Unassembled WGS sequence"/>
</dbReference>
<evidence type="ECO:0000256" key="7">
    <source>
        <dbReference type="SAM" id="Phobius"/>
    </source>
</evidence>
<comment type="subcellular location">
    <subcellularLocation>
        <location evidence="1">Cell membrane</location>
        <topology evidence="1">Multi-pass membrane protein</topology>
    </subcellularLocation>
</comment>
<name>A0A0R1KVE4_9LACO</name>
<keyword evidence="2 7" id="KW-0812">Transmembrane</keyword>
<feature type="domain" description="ABC transporter" evidence="8">
    <location>
        <begin position="327"/>
        <end position="533"/>
    </location>
</feature>
<accession>A0A0R1KVE4</accession>
<dbReference type="InterPro" id="IPR039421">
    <property type="entry name" value="Type_1_exporter"/>
</dbReference>
<dbReference type="Pfam" id="PF00664">
    <property type="entry name" value="ABC_membrane"/>
    <property type="match status" value="1"/>
</dbReference>
<keyword evidence="5 7" id="KW-1133">Transmembrane helix</keyword>
<feature type="transmembrane region" description="Helical" evidence="7">
    <location>
        <begin position="243"/>
        <end position="263"/>
    </location>
</feature>
<dbReference type="InterPro" id="IPR036640">
    <property type="entry name" value="ABC1_TM_sf"/>
</dbReference>
<dbReference type="PROSITE" id="PS50929">
    <property type="entry name" value="ABC_TM1F"/>
    <property type="match status" value="1"/>
</dbReference>
<evidence type="ECO:0000313" key="10">
    <source>
        <dbReference type="EMBL" id="KRK87333.1"/>
    </source>
</evidence>
<feature type="domain" description="ABC transmembrane type-1" evidence="9">
    <location>
        <begin position="27"/>
        <end position="263"/>
    </location>
</feature>
<proteinExistence type="predicted"/>
<feature type="transmembrane region" description="Helical" evidence="7">
    <location>
        <begin position="269"/>
        <end position="292"/>
    </location>
</feature>
<dbReference type="SUPFAM" id="SSF52540">
    <property type="entry name" value="P-loop containing nucleoside triphosphate hydrolases"/>
    <property type="match status" value="1"/>
</dbReference>
<feature type="transmembrane region" description="Helical" evidence="7">
    <location>
        <begin position="21"/>
        <end position="44"/>
    </location>
</feature>
<keyword evidence="11" id="KW-1185">Reference proteome</keyword>
<reference evidence="10 11" key="1">
    <citation type="journal article" date="2015" name="Genome Announc.">
        <title>Expanding the biotechnology potential of lactobacilli through comparative genomics of 213 strains and associated genera.</title>
        <authorList>
            <person name="Sun Z."/>
            <person name="Harris H.M."/>
            <person name="McCann A."/>
            <person name="Guo C."/>
            <person name="Argimon S."/>
            <person name="Zhang W."/>
            <person name="Yang X."/>
            <person name="Jeffery I.B."/>
            <person name="Cooney J.C."/>
            <person name="Kagawa T.F."/>
            <person name="Liu W."/>
            <person name="Song Y."/>
            <person name="Salvetti E."/>
            <person name="Wrobel A."/>
            <person name="Rasinkangas P."/>
            <person name="Parkhill J."/>
            <person name="Rea M.C."/>
            <person name="O'Sullivan O."/>
            <person name="Ritari J."/>
            <person name="Douillard F.P."/>
            <person name="Paul Ross R."/>
            <person name="Yang R."/>
            <person name="Briner A.E."/>
            <person name="Felis G.E."/>
            <person name="de Vos W.M."/>
            <person name="Barrangou R."/>
            <person name="Klaenhammer T.R."/>
            <person name="Caufield P.W."/>
            <person name="Cui Y."/>
            <person name="Zhang H."/>
            <person name="O'Toole P.W."/>
        </authorList>
    </citation>
    <scope>NUCLEOTIDE SEQUENCE [LARGE SCALE GENOMIC DNA]</scope>
    <source>
        <strain evidence="10 11">DSM 19904</strain>
    </source>
</reference>